<dbReference type="InterPro" id="IPR013762">
    <property type="entry name" value="Integrase-like_cat_sf"/>
</dbReference>
<dbReference type="CDD" id="cd00397">
    <property type="entry name" value="DNA_BRE_C"/>
    <property type="match status" value="1"/>
</dbReference>
<dbReference type="Pfam" id="PF13495">
    <property type="entry name" value="Phage_int_SAM_4"/>
    <property type="match status" value="1"/>
</dbReference>
<evidence type="ECO:0000256" key="5">
    <source>
        <dbReference type="SAM" id="MobiDB-lite"/>
    </source>
</evidence>
<name>A0A931F1D5_9ACTN</name>
<dbReference type="RefSeq" id="WP_195896306.1">
    <property type="nucleotide sequence ID" value="NZ_JADOGI010000043.1"/>
</dbReference>
<accession>A0A931F1D5</accession>
<protein>
    <submittedName>
        <fullName evidence="7">Tyrosine-type recombinase/integrase</fullName>
    </submittedName>
</protein>
<sequence>MSNVVEFNPERRTRRRTSAASRAIPVPRGAALPACLDSWRLALESANKASKTIRSYTDVATMFITYLNDNSLPCDAEGVKAEHVRAFLVRERHRTSPASADVCFRNLRVWFNWMCSDEIQERTTSSPVLKVDRPQVARKVREYIGEDEQRQLLATAGSNSFEDRRDRALMTILYDSGPRASGIMNVRYTPRDPDGNEVDLRGRRLRITLKGGDQHWLPLGSRAAQALDRYIRARSAHSRALTSPWLWLGIQGRNTAHMSPEGLRDMLTRRGELAGIRGKVHPHRYRGTAAHELLKAGASDSDVQSIMGWKTREMVDHYAGDLAAERAREVHARLSPADRI</sequence>
<comment type="similarity">
    <text evidence="1">Belongs to the 'phage' integrase family.</text>
</comment>
<dbReference type="InterPro" id="IPR010998">
    <property type="entry name" value="Integrase_recombinase_N"/>
</dbReference>
<dbReference type="Gene3D" id="1.10.150.130">
    <property type="match status" value="1"/>
</dbReference>
<comment type="caution">
    <text evidence="7">The sequence shown here is derived from an EMBL/GenBank/DDBJ whole genome shotgun (WGS) entry which is preliminary data.</text>
</comment>
<dbReference type="EMBL" id="JADOGI010000043">
    <property type="protein sequence ID" value="MBF8187343.1"/>
    <property type="molecule type" value="Genomic_DNA"/>
</dbReference>
<evidence type="ECO:0000256" key="3">
    <source>
        <dbReference type="ARBA" id="ARBA00023125"/>
    </source>
</evidence>
<keyword evidence="8" id="KW-1185">Reference proteome</keyword>
<dbReference type="InterPro" id="IPR002104">
    <property type="entry name" value="Integrase_catalytic"/>
</dbReference>
<dbReference type="AlphaFoldDB" id="A0A931F1D5"/>
<dbReference type="InterPro" id="IPR004107">
    <property type="entry name" value="Integrase_SAM-like_N"/>
</dbReference>
<organism evidence="7 8">
    <name type="scientific">Nonomuraea cypriaca</name>
    <dbReference type="NCBI Taxonomy" id="1187855"/>
    <lineage>
        <taxon>Bacteria</taxon>
        <taxon>Bacillati</taxon>
        <taxon>Actinomycetota</taxon>
        <taxon>Actinomycetes</taxon>
        <taxon>Streptosporangiales</taxon>
        <taxon>Streptosporangiaceae</taxon>
        <taxon>Nonomuraea</taxon>
    </lineage>
</organism>
<dbReference type="Gene3D" id="1.10.443.10">
    <property type="entry name" value="Intergrase catalytic core"/>
    <property type="match status" value="1"/>
</dbReference>
<dbReference type="InterPro" id="IPR050090">
    <property type="entry name" value="Tyrosine_recombinase_XerCD"/>
</dbReference>
<dbReference type="GO" id="GO:0015074">
    <property type="term" value="P:DNA integration"/>
    <property type="evidence" value="ECO:0007669"/>
    <property type="project" value="UniProtKB-KW"/>
</dbReference>
<reference evidence="7" key="1">
    <citation type="submission" date="2020-11" db="EMBL/GenBank/DDBJ databases">
        <title>Whole-genome analyses of Nonomuraea sp. K274.</title>
        <authorList>
            <person name="Veyisoglu A."/>
        </authorList>
    </citation>
    <scope>NUCLEOTIDE SEQUENCE</scope>
    <source>
        <strain evidence="7">K274</strain>
    </source>
</reference>
<dbReference type="GO" id="GO:0006310">
    <property type="term" value="P:DNA recombination"/>
    <property type="evidence" value="ECO:0007669"/>
    <property type="project" value="UniProtKB-KW"/>
</dbReference>
<evidence type="ECO:0000256" key="1">
    <source>
        <dbReference type="ARBA" id="ARBA00008857"/>
    </source>
</evidence>
<keyword evidence="4" id="KW-0233">DNA recombination</keyword>
<evidence type="ECO:0000256" key="2">
    <source>
        <dbReference type="ARBA" id="ARBA00022908"/>
    </source>
</evidence>
<evidence type="ECO:0000259" key="6">
    <source>
        <dbReference type="PROSITE" id="PS51898"/>
    </source>
</evidence>
<feature type="region of interest" description="Disordered" evidence="5">
    <location>
        <begin position="1"/>
        <end position="22"/>
    </location>
</feature>
<dbReference type="PANTHER" id="PTHR30349:SF41">
    <property type="entry name" value="INTEGRASE_RECOMBINASE PROTEIN MJ0367-RELATED"/>
    <property type="match status" value="1"/>
</dbReference>
<evidence type="ECO:0000256" key="4">
    <source>
        <dbReference type="ARBA" id="ARBA00023172"/>
    </source>
</evidence>
<evidence type="ECO:0000313" key="8">
    <source>
        <dbReference type="Proteomes" id="UP000605361"/>
    </source>
</evidence>
<dbReference type="InterPro" id="IPR011010">
    <property type="entry name" value="DNA_brk_join_enz"/>
</dbReference>
<keyword evidence="3" id="KW-0238">DNA-binding</keyword>
<dbReference type="Pfam" id="PF00589">
    <property type="entry name" value="Phage_integrase"/>
    <property type="match status" value="1"/>
</dbReference>
<dbReference type="SUPFAM" id="SSF56349">
    <property type="entry name" value="DNA breaking-rejoining enzymes"/>
    <property type="match status" value="1"/>
</dbReference>
<evidence type="ECO:0000313" key="7">
    <source>
        <dbReference type="EMBL" id="MBF8187343.1"/>
    </source>
</evidence>
<dbReference type="GO" id="GO:0003677">
    <property type="term" value="F:DNA binding"/>
    <property type="evidence" value="ECO:0007669"/>
    <property type="project" value="UniProtKB-KW"/>
</dbReference>
<proteinExistence type="inferred from homology"/>
<dbReference type="PROSITE" id="PS51898">
    <property type="entry name" value="TYR_RECOMBINASE"/>
    <property type="match status" value="1"/>
</dbReference>
<feature type="domain" description="Tyr recombinase" evidence="6">
    <location>
        <begin position="139"/>
        <end position="332"/>
    </location>
</feature>
<dbReference type="Proteomes" id="UP000605361">
    <property type="component" value="Unassembled WGS sequence"/>
</dbReference>
<keyword evidence="2" id="KW-0229">DNA integration</keyword>
<dbReference type="PANTHER" id="PTHR30349">
    <property type="entry name" value="PHAGE INTEGRASE-RELATED"/>
    <property type="match status" value="1"/>
</dbReference>
<gene>
    <name evidence="7" type="ORF">ITP53_16705</name>
</gene>